<dbReference type="EMBL" id="VSRR010005166">
    <property type="protein sequence ID" value="MPC41729.1"/>
    <property type="molecule type" value="Genomic_DNA"/>
</dbReference>
<keyword evidence="3" id="KW-1185">Reference proteome</keyword>
<proteinExistence type="predicted"/>
<sequence length="87" mass="9799">MLKAAINATPHIILLDNKTNPGYPHQLLPTFATFFEATDSGHRHQHSSTTDAKLGISEARFSSRRRKEVRHSFAQVRSPTHRPKLGL</sequence>
<gene>
    <name evidence="2" type="ORF">E2C01_035331</name>
</gene>
<feature type="region of interest" description="Disordered" evidence="1">
    <location>
        <begin position="39"/>
        <end position="87"/>
    </location>
</feature>
<reference evidence="2 3" key="1">
    <citation type="submission" date="2019-05" db="EMBL/GenBank/DDBJ databases">
        <title>Another draft genome of Portunus trituberculatus and its Hox gene families provides insights of decapod evolution.</title>
        <authorList>
            <person name="Jeong J.-H."/>
            <person name="Song I."/>
            <person name="Kim S."/>
            <person name="Choi T."/>
            <person name="Kim D."/>
            <person name="Ryu S."/>
            <person name="Kim W."/>
        </authorList>
    </citation>
    <scope>NUCLEOTIDE SEQUENCE [LARGE SCALE GENOMIC DNA]</scope>
    <source>
        <tissue evidence="2">Muscle</tissue>
    </source>
</reference>
<comment type="caution">
    <text evidence="2">The sequence shown here is derived from an EMBL/GenBank/DDBJ whole genome shotgun (WGS) entry which is preliminary data.</text>
</comment>
<evidence type="ECO:0000256" key="1">
    <source>
        <dbReference type="SAM" id="MobiDB-lite"/>
    </source>
</evidence>
<accession>A0A5B7F917</accession>
<evidence type="ECO:0000313" key="3">
    <source>
        <dbReference type="Proteomes" id="UP000324222"/>
    </source>
</evidence>
<evidence type="ECO:0000313" key="2">
    <source>
        <dbReference type="EMBL" id="MPC41729.1"/>
    </source>
</evidence>
<dbReference type="AlphaFoldDB" id="A0A5B7F917"/>
<protein>
    <submittedName>
        <fullName evidence="2">Uncharacterized protein</fullName>
    </submittedName>
</protein>
<dbReference type="Proteomes" id="UP000324222">
    <property type="component" value="Unassembled WGS sequence"/>
</dbReference>
<organism evidence="2 3">
    <name type="scientific">Portunus trituberculatus</name>
    <name type="common">Swimming crab</name>
    <name type="synonym">Neptunus trituberculatus</name>
    <dbReference type="NCBI Taxonomy" id="210409"/>
    <lineage>
        <taxon>Eukaryota</taxon>
        <taxon>Metazoa</taxon>
        <taxon>Ecdysozoa</taxon>
        <taxon>Arthropoda</taxon>
        <taxon>Crustacea</taxon>
        <taxon>Multicrustacea</taxon>
        <taxon>Malacostraca</taxon>
        <taxon>Eumalacostraca</taxon>
        <taxon>Eucarida</taxon>
        <taxon>Decapoda</taxon>
        <taxon>Pleocyemata</taxon>
        <taxon>Brachyura</taxon>
        <taxon>Eubrachyura</taxon>
        <taxon>Portunoidea</taxon>
        <taxon>Portunidae</taxon>
        <taxon>Portuninae</taxon>
        <taxon>Portunus</taxon>
    </lineage>
</organism>
<name>A0A5B7F917_PORTR</name>